<feature type="region of interest" description="Disordered" evidence="1">
    <location>
        <begin position="39"/>
        <end position="67"/>
    </location>
</feature>
<accession>A0A6H5IZI2</accession>
<keyword evidence="3" id="KW-1185">Reference proteome</keyword>
<name>A0A6H5IZI2_9HYME</name>
<evidence type="ECO:0000313" key="3">
    <source>
        <dbReference type="Proteomes" id="UP000479190"/>
    </source>
</evidence>
<feature type="compositionally biased region" description="Basic and acidic residues" evidence="1">
    <location>
        <begin position="39"/>
        <end position="48"/>
    </location>
</feature>
<gene>
    <name evidence="2" type="ORF">TBRA_LOCUS14796</name>
</gene>
<evidence type="ECO:0000313" key="2">
    <source>
        <dbReference type="EMBL" id="CAB0043208.1"/>
    </source>
</evidence>
<dbReference type="AlphaFoldDB" id="A0A6H5IZI2"/>
<sequence length="97" mass="10961">MKEGYETLDREELKAMRMNKRDAYVARVGEQERIRLAEVARQESEARKNSAATQSPPEGAGDMALEPWTKPDGQIIYLPREATTYLDSMISATAKEL</sequence>
<evidence type="ECO:0000256" key="1">
    <source>
        <dbReference type="SAM" id="MobiDB-lite"/>
    </source>
</evidence>
<proteinExistence type="predicted"/>
<dbReference type="Proteomes" id="UP000479190">
    <property type="component" value="Unassembled WGS sequence"/>
</dbReference>
<dbReference type="EMBL" id="CADCXV010001283">
    <property type="protein sequence ID" value="CAB0043208.1"/>
    <property type="molecule type" value="Genomic_DNA"/>
</dbReference>
<protein>
    <submittedName>
        <fullName evidence="2">Uncharacterized protein</fullName>
    </submittedName>
</protein>
<reference evidence="2 3" key="1">
    <citation type="submission" date="2020-02" db="EMBL/GenBank/DDBJ databases">
        <authorList>
            <person name="Ferguson B K."/>
        </authorList>
    </citation>
    <scope>NUCLEOTIDE SEQUENCE [LARGE SCALE GENOMIC DNA]</scope>
</reference>
<organism evidence="2 3">
    <name type="scientific">Trichogramma brassicae</name>
    <dbReference type="NCBI Taxonomy" id="86971"/>
    <lineage>
        <taxon>Eukaryota</taxon>
        <taxon>Metazoa</taxon>
        <taxon>Ecdysozoa</taxon>
        <taxon>Arthropoda</taxon>
        <taxon>Hexapoda</taxon>
        <taxon>Insecta</taxon>
        <taxon>Pterygota</taxon>
        <taxon>Neoptera</taxon>
        <taxon>Endopterygota</taxon>
        <taxon>Hymenoptera</taxon>
        <taxon>Apocrita</taxon>
        <taxon>Proctotrupomorpha</taxon>
        <taxon>Chalcidoidea</taxon>
        <taxon>Trichogrammatidae</taxon>
        <taxon>Trichogramma</taxon>
    </lineage>
</organism>